<dbReference type="Gene3D" id="3.40.35.10">
    <property type="entry name" value="Phosphotransferase system, sorbose subfamily IIB component"/>
    <property type="match status" value="1"/>
</dbReference>
<dbReference type="Proteomes" id="UP001623041">
    <property type="component" value="Unassembled WGS sequence"/>
</dbReference>
<gene>
    <name evidence="9" type="ORF">ACJEBI_20280</name>
</gene>
<keyword evidence="5" id="KW-0808">Transferase</keyword>
<feature type="domain" description="PTS EIIB type-4" evidence="8">
    <location>
        <begin position="1"/>
        <end position="159"/>
    </location>
</feature>
<evidence type="ECO:0000313" key="10">
    <source>
        <dbReference type="Proteomes" id="UP001623041"/>
    </source>
</evidence>
<organism evidence="9 10">
    <name type="scientific">Bacillus salipaludis</name>
    <dbReference type="NCBI Taxonomy" id="2547811"/>
    <lineage>
        <taxon>Bacteria</taxon>
        <taxon>Bacillati</taxon>
        <taxon>Bacillota</taxon>
        <taxon>Bacilli</taxon>
        <taxon>Bacillales</taxon>
        <taxon>Bacillaceae</taxon>
        <taxon>Bacillus</taxon>
    </lineage>
</organism>
<keyword evidence="2" id="KW-0813">Transport</keyword>
<dbReference type="PROSITE" id="PS51101">
    <property type="entry name" value="PTS_EIIB_TYPE_4"/>
    <property type="match status" value="1"/>
</dbReference>
<reference evidence="9 10" key="1">
    <citation type="submission" date="2024-11" db="EMBL/GenBank/DDBJ databases">
        <authorList>
            <person name="Lucas J.A."/>
        </authorList>
    </citation>
    <scope>NUCLEOTIDE SEQUENCE [LARGE SCALE GENOMIC DNA]</scope>
    <source>
        <strain evidence="9 10">Z 5.4</strain>
    </source>
</reference>
<name>A0ABW8RK81_9BACI</name>
<sequence length="159" mass="18094">MAIVLARIDGRLIHGQVAMPWTKAVQAEKIVVIDDQAANDEVQKMMLEFGAPSSVIVEIYNNKEGVDALKSGTAENHRTMIVVRGPDTMLYLIKQGISLEEINVGGMYYEEGKEQFEKALYVNKYEIEIFKKIKELQVPMYYQIAPLNKRHDLFSIISE</sequence>
<dbReference type="RefSeq" id="WP_406582305.1">
    <property type="nucleotide sequence ID" value="NZ_JBJHQH010000017.1"/>
</dbReference>
<keyword evidence="3" id="KW-0963">Cytoplasm</keyword>
<keyword evidence="10" id="KW-1185">Reference proteome</keyword>
<keyword evidence="4" id="KW-0762">Sugar transport</keyword>
<evidence type="ECO:0000256" key="1">
    <source>
        <dbReference type="ARBA" id="ARBA00004496"/>
    </source>
</evidence>
<evidence type="ECO:0000256" key="7">
    <source>
        <dbReference type="ARBA" id="ARBA00022777"/>
    </source>
</evidence>
<protein>
    <submittedName>
        <fullName evidence="9">PTS system mannose/fructose/N-acetylgalactosamine-transporter subunit IIB</fullName>
    </submittedName>
</protein>
<comment type="caution">
    <text evidence="9">The sequence shown here is derived from an EMBL/GenBank/DDBJ whole genome shotgun (WGS) entry which is preliminary data.</text>
</comment>
<proteinExistence type="predicted"/>
<evidence type="ECO:0000256" key="2">
    <source>
        <dbReference type="ARBA" id="ARBA00022448"/>
    </source>
</evidence>
<keyword evidence="6" id="KW-0598">Phosphotransferase system</keyword>
<dbReference type="InterPro" id="IPR036667">
    <property type="entry name" value="PTS_IIB_sorbose-sp_sf"/>
</dbReference>
<dbReference type="Pfam" id="PF03830">
    <property type="entry name" value="PTSIIB_sorb"/>
    <property type="match status" value="1"/>
</dbReference>
<keyword evidence="7" id="KW-0418">Kinase</keyword>
<dbReference type="SUPFAM" id="SSF52728">
    <property type="entry name" value="PTS IIb component"/>
    <property type="match status" value="1"/>
</dbReference>
<evidence type="ECO:0000256" key="6">
    <source>
        <dbReference type="ARBA" id="ARBA00022683"/>
    </source>
</evidence>
<evidence type="ECO:0000259" key="8">
    <source>
        <dbReference type="PROSITE" id="PS51101"/>
    </source>
</evidence>
<evidence type="ECO:0000313" key="9">
    <source>
        <dbReference type="EMBL" id="MFK9093806.1"/>
    </source>
</evidence>
<evidence type="ECO:0000256" key="3">
    <source>
        <dbReference type="ARBA" id="ARBA00022490"/>
    </source>
</evidence>
<accession>A0ABW8RK81</accession>
<evidence type="ECO:0000256" key="5">
    <source>
        <dbReference type="ARBA" id="ARBA00022679"/>
    </source>
</evidence>
<evidence type="ECO:0000256" key="4">
    <source>
        <dbReference type="ARBA" id="ARBA00022597"/>
    </source>
</evidence>
<comment type="subcellular location">
    <subcellularLocation>
        <location evidence="1">Cytoplasm</location>
    </subcellularLocation>
</comment>
<dbReference type="InterPro" id="IPR004720">
    <property type="entry name" value="PTS_IIB_sorbose-sp"/>
</dbReference>
<dbReference type="EMBL" id="JBJHQH010000017">
    <property type="protein sequence ID" value="MFK9093806.1"/>
    <property type="molecule type" value="Genomic_DNA"/>
</dbReference>